<accession>A0ABM7PV25</accession>
<dbReference type="Proteomes" id="UP001319861">
    <property type="component" value="Chromosome"/>
</dbReference>
<proteinExistence type="predicted"/>
<protein>
    <submittedName>
        <fullName evidence="1">Uncharacterized protein</fullName>
    </submittedName>
</protein>
<name>A0ABM7PV25_SINCY</name>
<reference evidence="1 2" key="1">
    <citation type="journal article" date="2021" name="J. Biosci. Bioeng.">
        <title>Identification and characterization of a chc gene cluster responsible for the aromatization pathway of cyclohexanecarboxylate degradation in Sinomonas cyclohexanicum ATCC 51369.</title>
        <authorList>
            <person name="Yamamoto T."/>
            <person name="Hasegawa Y."/>
            <person name="Lau P.C.K."/>
            <person name="Iwaki H."/>
        </authorList>
    </citation>
    <scope>NUCLEOTIDE SEQUENCE [LARGE SCALE GENOMIC DNA]</scope>
    <source>
        <strain evidence="1 2">ATCC 51369</strain>
    </source>
</reference>
<dbReference type="EMBL" id="AP024525">
    <property type="protein sequence ID" value="BCT76098.1"/>
    <property type="molecule type" value="Genomic_DNA"/>
</dbReference>
<keyword evidence="2" id="KW-1185">Reference proteome</keyword>
<evidence type="ECO:0000313" key="2">
    <source>
        <dbReference type="Proteomes" id="UP001319861"/>
    </source>
</evidence>
<gene>
    <name evidence="1" type="ORF">SCMU_19400</name>
</gene>
<dbReference type="RefSeq" id="WP_229232748.1">
    <property type="nucleotide sequence ID" value="NZ_AP024525.1"/>
</dbReference>
<organism evidence="1 2">
    <name type="scientific">Sinomonas cyclohexanicum</name>
    <name type="common">Corynebacterium cyclohexanicum</name>
    <dbReference type="NCBI Taxonomy" id="322009"/>
    <lineage>
        <taxon>Bacteria</taxon>
        <taxon>Bacillati</taxon>
        <taxon>Actinomycetota</taxon>
        <taxon>Actinomycetes</taxon>
        <taxon>Micrococcales</taxon>
        <taxon>Micrococcaceae</taxon>
        <taxon>Sinomonas</taxon>
    </lineage>
</organism>
<evidence type="ECO:0000313" key="1">
    <source>
        <dbReference type="EMBL" id="BCT76098.1"/>
    </source>
</evidence>
<sequence length="87" mass="9267">MTDTGKTAVAHLRETGNPFHVKPAWLPTTLRDSEAAAAVPATLNAEGEPGVAIFGDSPGPRITLNREAAERLADELDEILARFEEGD</sequence>